<proteinExistence type="predicted"/>
<feature type="transmembrane region" description="Helical" evidence="1">
    <location>
        <begin position="339"/>
        <end position="368"/>
    </location>
</feature>
<dbReference type="EMBL" id="JAPDDP010000039">
    <property type="protein sequence ID" value="MDA0182649.1"/>
    <property type="molecule type" value="Genomic_DNA"/>
</dbReference>
<reference evidence="2" key="1">
    <citation type="submission" date="2022-10" db="EMBL/GenBank/DDBJ databases">
        <title>The WGS of Solirubrobacter phytolaccae KCTC 29190.</title>
        <authorList>
            <person name="Jiang Z."/>
        </authorList>
    </citation>
    <scope>NUCLEOTIDE SEQUENCE</scope>
    <source>
        <strain evidence="2">KCTC 29190</strain>
    </source>
</reference>
<dbReference type="RefSeq" id="WP_270027024.1">
    <property type="nucleotide sequence ID" value="NZ_JAPDDP010000039.1"/>
</dbReference>
<dbReference type="Proteomes" id="UP001147653">
    <property type="component" value="Unassembled WGS sequence"/>
</dbReference>
<protein>
    <submittedName>
        <fullName evidence="2">Uncharacterized protein</fullName>
    </submittedName>
</protein>
<gene>
    <name evidence="2" type="ORF">OJ997_20225</name>
</gene>
<feature type="transmembrane region" description="Helical" evidence="1">
    <location>
        <begin position="316"/>
        <end position="333"/>
    </location>
</feature>
<feature type="transmembrane region" description="Helical" evidence="1">
    <location>
        <begin position="232"/>
        <end position="255"/>
    </location>
</feature>
<keyword evidence="1" id="KW-1133">Transmembrane helix</keyword>
<keyword evidence="3" id="KW-1185">Reference proteome</keyword>
<evidence type="ECO:0000313" key="3">
    <source>
        <dbReference type="Proteomes" id="UP001147653"/>
    </source>
</evidence>
<dbReference type="AlphaFoldDB" id="A0A9X3NCL8"/>
<keyword evidence="1" id="KW-0812">Transmembrane</keyword>
<feature type="transmembrane region" description="Helical" evidence="1">
    <location>
        <begin position="291"/>
        <end position="309"/>
    </location>
</feature>
<name>A0A9X3NCL8_9ACTN</name>
<organism evidence="2 3">
    <name type="scientific">Solirubrobacter phytolaccae</name>
    <dbReference type="NCBI Taxonomy" id="1404360"/>
    <lineage>
        <taxon>Bacteria</taxon>
        <taxon>Bacillati</taxon>
        <taxon>Actinomycetota</taxon>
        <taxon>Thermoleophilia</taxon>
        <taxon>Solirubrobacterales</taxon>
        <taxon>Solirubrobacteraceae</taxon>
        <taxon>Solirubrobacter</taxon>
    </lineage>
</organism>
<comment type="caution">
    <text evidence="2">The sequence shown here is derived from an EMBL/GenBank/DDBJ whole genome shotgun (WGS) entry which is preliminary data.</text>
</comment>
<accession>A0A9X3NCL8</accession>
<sequence>MSAARETGGTWRAAWPGGRSWSDGAAPWRVVLLWVAAALISGFTARRYLGPLDEGVLLQAASRIADGQWPWRDFGWAYGPGQPLAQLALGDSLLSWRIFRVAADATAAVLIWALVRNARPRWALPAWLAAAVTAAQPTSANPTAPALAFALGAVFLATRGRPAWAGALAALAAFWRPDVGAIAALAAAAVFVAERRDRERAAGRGAAVGDNAAAGRGVAAGGDVATTSGPRAAVVTLVSAALVGLALYAPFIVAAGPGTVWDALVVQATRDGEYWRLPFPDGFPGGDAKDFLQWLAPYGALIVLVVAAVQRRAVGLVVLGAGAAIYFLSRADLEHAQGLLVVAAGLAAVIRPRLLGAALLAILIAVGVGNRASALLRPPDLVAFDSVRIPPEEAEALTKTIALVHELVPPGEPIYVAPRRSDLVSFSNPLLHRLTDRPNVLRRDVLLQAKPDEQAAIVAKLRQTRPRVIIRWTDPASASREPNARGRPSGSRALDEYIDANYTLRARYGYYDVLASRSIASR</sequence>
<evidence type="ECO:0000256" key="1">
    <source>
        <dbReference type="SAM" id="Phobius"/>
    </source>
</evidence>
<evidence type="ECO:0000313" key="2">
    <source>
        <dbReference type="EMBL" id="MDA0182649.1"/>
    </source>
</evidence>
<keyword evidence="1" id="KW-0472">Membrane</keyword>